<evidence type="ECO:0000313" key="1">
    <source>
        <dbReference type="EMBL" id="CAB4669454.1"/>
    </source>
</evidence>
<sequence>MLEMKTNCEKCDCGLSKEGEASICSFECTFCVPYSEAMQRVCPNCAGELVRRPPRTL</sequence>
<dbReference type="Pfam" id="PF06906">
    <property type="entry name" value="DUF1272"/>
    <property type="match status" value="1"/>
</dbReference>
<organism evidence="1">
    <name type="scientific">freshwater metagenome</name>
    <dbReference type="NCBI Taxonomy" id="449393"/>
    <lineage>
        <taxon>unclassified sequences</taxon>
        <taxon>metagenomes</taxon>
        <taxon>ecological metagenomes</taxon>
    </lineage>
</organism>
<name>A0A6J6M986_9ZZZZ</name>
<gene>
    <name evidence="1" type="ORF">UFOPK2295_00707</name>
</gene>
<dbReference type="InterPro" id="IPR010696">
    <property type="entry name" value="DUF1272"/>
</dbReference>
<dbReference type="AlphaFoldDB" id="A0A6J6M986"/>
<protein>
    <submittedName>
        <fullName evidence="1">Unannotated protein</fullName>
    </submittedName>
</protein>
<dbReference type="EMBL" id="CAEZWV010000011">
    <property type="protein sequence ID" value="CAB4669454.1"/>
    <property type="molecule type" value="Genomic_DNA"/>
</dbReference>
<accession>A0A6J6M986</accession>
<reference evidence="1" key="1">
    <citation type="submission" date="2020-05" db="EMBL/GenBank/DDBJ databases">
        <authorList>
            <person name="Chiriac C."/>
            <person name="Salcher M."/>
            <person name="Ghai R."/>
            <person name="Kavagutti S V."/>
        </authorList>
    </citation>
    <scope>NUCLEOTIDE SEQUENCE</scope>
</reference>
<proteinExistence type="predicted"/>